<keyword evidence="2" id="KW-1185">Reference proteome</keyword>
<evidence type="ECO:0000313" key="1">
    <source>
        <dbReference type="EMBL" id="KAG6507988.1"/>
    </source>
</evidence>
<accession>A0A8J5GWW9</accession>
<evidence type="ECO:0000313" key="2">
    <source>
        <dbReference type="Proteomes" id="UP000734854"/>
    </source>
</evidence>
<dbReference type="EMBL" id="JACMSC010000009">
    <property type="protein sequence ID" value="KAG6507988.1"/>
    <property type="molecule type" value="Genomic_DNA"/>
</dbReference>
<dbReference type="AlphaFoldDB" id="A0A8J5GWW9"/>
<sequence>MGNESDEDHSKRIVWTVADDKLLAATYTIISEDSVVGNAQKNDGVHKYLGEISQAIVDALMEEHMEVVYQILVYLNMTQGKGFLFNKNEGRE</sequence>
<gene>
    <name evidence="1" type="ORF">ZIOFF_033343</name>
</gene>
<dbReference type="Proteomes" id="UP000734854">
    <property type="component" value="Unassembled WGS sequence"/>
</dbReference>
<organism evidence="1 2">
    <name type="scientific">Zingiber officinale</name>
    <name type="common">Ginger</name>
    <name type="synonym">Amomum zingiber</name>
    <dbReference type="NCBI Taxonomy" id="94328"/>
    <lineage>
        <taxon>Eukaryota</taxon>
        <taxon>Viridiplantae</taxon>
        <taxon>Streptophyta</taxon>
        <taxon>Embryophyta</taxon>
        <taxon>Tracheophyta</taxon>
        <taxon>Spermatophyta</taxon>
        <taxon>Magnoliopsida</taxon>
        <taxon>Liliopsida</taxon>
        <taxon>Zingiberales</taxon>
        <taxon>Zingiberaceae</taxon>
        <taxon>Zingiber</taxon>
    </lineage>
</organism>
<proteinExistence type="predicted"/>
<protein>
    <submittedName>
        <fullName evidence="1">Uncharacterized protein</fullName>
    </submittedName>
</protein>
<reference evidence="1 2" key="1">
    <citation type="submission" date="2020-08" db="EMBL/GenBank/DDBJ databases">
        <title>Plant Genome Project.</title>
        <authorList>
            <person name="Zhang R.-G."/>
        </authorList>
    </citation>
    <scope>NUCLEOTIDE SEQUENCE [LARGE SCALE GENOMIC DNA]</scope>
    <source>
        <tissue evidence="1">Rhizome</tissue>
    </source>
</reference>
<comment type="caution">
    <text evidence="1">The sequence shown here is derived from an EMBL/GenBank/DDBJ whole genome shotgun (WGS) entry which is preliminary data.</text>
</comment>
<name>A0A8J5GWW9_ZINOF</name>